<dbReference type="GO" id="GO:0000398">
    <property type="term" value="P:mRNA splicing, via spliceosome"/>
    <property type="evidence" value="ECO:0007669"/>
    <property type="project" value="UniProtKB-UniRule"/>
</dbReference>
<evidence type="ECO:0000256" key="5">
    <source>
        <dbReference type="ARBA" id="ARBA00023187"/>
    </source>
</evidence>
<keyword evidence="6 7" id="KW-0539">Nucleus</keyword>
<evidence type="ECO:0000256" key="6">
    <source>
        <dbReference type="ARBA" id="ARBA00023242"/>
    </source>
</evidence>
<evidence type="ECO:0000256" key="3">
    <source>
        <dbReference type="ARBA" id="ARBA00022664"/>
    </source>
</evidence>
<evidence type="ECO:0000313" key="8">
    <source>
        <dbReference type="EMBL" id="CAB4042320.1"/>
    </source>
</evidence>
<proteinExistence type="inferred from homology"/>
<comment type="function">
    <text evidence="7">Required for pre-mRNA splicing.</text>
</comment>
<accession>A0A7D9K817</accession>
<dbReference type="Pfam" id="PF03371">
    <property type="entry name" value="PRP38"/>
    <property type="match status" value="1"/>
</dbReference>
<evidence type="ECO:0000256" key="7">
    <source>
        <dbReference type="RuleBase" id="RU367025"/>
    </source>
</evidence>
<protein>
    <recommendedName>
        <fullName evidence="7">Pre-mRNA-splicing factor 38</fullName>
    </recommendedName>
</protein>
<evidence type="ECO:0000256" key="1">
    <source>
        <dbReference type="ARBA" id="ARBA00004123"/>
    </source>
</evidence>
<dbReference type="EMBL" id="CACRXK020029888">
    <property type="protein sequence ID" value="CAB4042320.1"/>
    <property type="molecule type" value="Genomic_DNA"/>
</dbReference>
<dbReference type="PANTHER" id="PTHR23142">
    <property type="entry name" value="PRE-MRNA-SPLICING FACTOR 38A-RELATED"/>
    <property type="match status" value="1"/>
</dbReference>
<evidence type="ECO:0000256" key="4">
    <source>
        <dbReference type="ARBA" id="ARBA00022728"/>
    </source>
</evidence>
<reference evidence="8" key="1">
    <citation type="submission" date="2020-04" db="EMBL/GenBank/DDBJ databases">
        <authorList>
            <person name="Alioto T."/>
            <person name="Alioto T."/>
            <person name="Gomez Garrido J."/>
        </authorList>
    </citation>
    <scope>NUCLEOTIDE SEQUENCE</scope>
    <source>
        <strain evidence="8">A484AB</strain>
    </source>
</reference>
<dbReference type="Proteomes" id="UP001152795">
    <property type="component" value="Unassembled WGS sequence"/>
</dbReference>
<evidence type="ECO:0000256" key="2">
    <source>
        <dbReference type="ARBA" id="ARBA00006164"/>
    </source>
</evidence>
<comment type="subcellular location">
    <subcellularLocation>
        <location evidence="1 7">Nucleus</location>
    </subcellularLocation>
</comment>
<dbReference type="OrthoDB" id="3881at2759"/>
<sequence>MCGGVRGVGAGGIISTAFCLLYKLFTLRLTRKQVNGLINHTDSPYIRGLGFMYIRYVHTGFHNRLPIFGTGMNLS</sequence>
<keyword evidence="9" id="KW-1185">Reference proteome</keyword>
<dbReference type="GO" id="GO:0005681">
    <property type="term" value="C:spliceosomal complex"/>
    <property type="evidence" value="ECO:0007669"/>
    <property type="project" value="UniProtKB-KW"/>
</dbReference>
<keyword evidence="5 7" id="KW-0508">mRNA splicing</keyword>
<comment type="caution">
    <text evidence="8">The sequence shown here is derived from an EMBL/GenBank/DDBJ whole genome shotgun (WGS) entry which is preliminary data.</text>
</comment>
<dbReference type="InterPro" id="IPR005037">
    <property type="entry name" value="PRP38"/>
</dbReference>
<keyword evidence="3 7" id="KW-0507">mRNA processing</keyword>
<name>A0A7D9K817_PARCT</name>
<comment type="similarity">
    <text evidence="2 7">Belongs to the PRP38 family.</text>
</comment>
<evidence type="ECO:0000313" key="9">
    <source>
        <dbReference type="Proteomes" id="UP001152795"/>
    </source>
</evidence>
<gene>
    <name evidence="8" type="ORF">PACLA_8A015562</name>
</gene>
<organism evidence="8 9">
    <name type="scientific">Paramuricea clavata</name>
    <name type="common">Red gorgonian</name>
    <name type="synonym">Violescent sea-whip</name>
    <dbReference type="NCBI Taxonomy" id="317549"/>
    <lineage>
        <taxon>Eukaryota</taxon>
        <taxon>Metazoa</taxon>
        <taxon>Cnidaria</taxon>
        <taxon>Anthozoa</taxon>
        <taxon>Octocorallia</taxon>
        <taxon>Malacalcyonacea</taxon>
        <taxon>Plexauridae</taxon>
        <taxon>Paramuricea</taxon>
    </lineage>
</organism>
<keyword evidence="4 7" id="KW-0747">Spliceosome</keyword>
<dbReference type="AlphaFoldDB" id="A0A7D9K817"/>